<feature type="compositionally biased region" description="Basic and acidic residues" evidence="11">
    <location>
        <begin position="133"/>
        <end position="148"/>
    </location>
</feature>
<dbReference type="Gene3D" id="1.10.287.130">
    <property type="match status" value="1"/>
</dbReference>
<evidence type="ECO:0000256" key="5">
    <source>
        <dbReference type="ARBA" id="ARBA00022679"/>
    </source>
</evidence>
<protein>
    <recommendedName>
        <fullName evidence="3">histidine kinase</fullName>
        <ecNumber evidence="3">2.7.13.3</ecNumber>
    </recommendedName>
</protein>
<comment type="caution">
    <text evidence="15">The sequence shown here is derived from an EMBL/GenBank/DDBJ whole genome shotgun (WGS) entry which is preliminary data.</text>
</comment>
<evidence type="ECO:0000259" key="13">
    <source>
        <dbReference type="PROSITE" id="PS50109"/>
    </source>
</evidence>
<keyword evidence="7" id="KW-0418">Kinase</keyword>
<dbReference type="EMBL" id="JACHVA010000038">
    <property type="protein sequence ID" value="MBC2600824.1"/>
    <property type="molecule type" value="Genomic_DNA"/>
</dbReference>
<proteinExistence type="predicted"/>
<feature type="transmembrane region" description="Helical" evidence="12">
    <location>
        <begin position="15"/>
        <end position="38"/>
    </location>
</feature>
<dbReference type="InterPro" id="IPR003660">
    <property type="entry name" value="HAMP_dom"/>
</dbReference>
<comment type="subcellular location">
    <subcellularLocation>
        <location evidence="2">Membrane</location>
    </subcellularLocation>
</comment>
<keyword evidence="4" id="KW-0597">Phosphoprotein</keyword>
<feature type="transmembrane region" description="Helical" evidence="12">
    <location>
        <begin position="195"/>
        <end position="217"/>
    </location>
</feature>
<keyword evidence="10 12" id="KW-0472">Membrane</keyword>
<keyword evidence="8 12" id="KW-1133">Transmembrane helix</keyword>
<dbReference type="InterPro" id="IPR036097">
    <property type="entry name" value="HisK_dim/P_sf"/>
</dbReference>
<dbReference type="GO" id="GO:0000155">
    <property type="term" value="F:phosphorelay sensor kinase activity"/>
    <property type="evidence" value="ECO:0007669"/>
    <property type="project" value="InterPro"/>
</dbReference>
<dbReference type="Gene3D" id="3.30.565.10">
    <property type="entry name" value="Histidine kinase-like ATPase, C-terminal domain"/>
    <property type="match status" value="1"/>
</dbReference>
<evidence type="ECO:0000313" key="15">
    <source>
        <dbReference type="EMBL" id="MBC2600824.1"/>
    </source>
</evidence>
<dbReference type="Pfam" id="PF00512">
    <property type="entry name" value="HisKA"/>
    <property type="match status" value="1"/>
</dbReference>
<evidence type="ECO:0000256" key="6">
    <source>
        <dbReference type="ARBA" id="ARBA00022692"/>
    </source>
</evidence>
<evidence type="ECO:0000256" key="1">
    <source>
        <dbReference type="ARBA" id="ARBA00000085"/>
    </source>
</evidence>
<dbReference type="InterPro" id="IPR005467">
    <property type="entry name" value="His_kinase_dom"/>
</dbReference>
<dbReference type="CDD" id="cd06225">
    <property type="entry name" value="HAMP"/>
    <property type="match status" value="1"/>
</dbReference>
<evidence type="ECO:0000256" key="8">
    <source>
        <dbReference type="ARBA" id="ARBA00022989"/>
    </source>
</evidence>
<dbReference type="SMART" id="SM00388">
    <property type="entry name" value="HisKA"/>
    <property type="match status" value="1"/>
</dbReference>
<keyword evidence="16" id="KW-1185">Reference proteome</keyword>
<dbReference type="Pfam" id="PF02518">
    <property type="entry name" value="HATPase_c"/>
    <property type="match status" value="1"/>
</dbReference>
<dbReference type="SMART" id="SM00304">
    <property type="entry name" value="HAMP"/>
    <property type="match status" value="1"/>
</dbReference>
<gene>
    <name evidence="15" type="ORF">H5P30_03410</name>
</gene>
<dbReference type="AlphaFoldDB" id="A0A7X1AVU0"/>
<dbReference type="EC" id="2.7.13.3" evidence="3"/>
<keyword evidence="9" id="KW-0902">Two-component regulatory system</keyword>
<evidence type="ECO:0000313" key="16">
    <source>
        <dbReference type="Proteomes" id="UP000525652"/>
    </source>
</evidence>
<accession>A0A7X1AVU0</accession>
<dbReference type="SUPFAM" id="SSF55874">
    <property type="entry name" value="ATPase domain of HSP90 chaperone/DNA topoisomerase II/histidine kinase"/>
    <property type="match status" value="1"/>
</dbReference>
<dbReference type="Proteomes" id="UP000525652">
    <property type="component" value="Unassembled WGS sequence"/>
</dbReference>
<evidence type="ECO:0000256" key="4">
    <source>
        <dbReference type="ARBA" id="ARBA00022553"/>
    </source>
</evidence>
<evidence type="ECO:0000256" key="9">
    <source>
        <dbReference type="ARBA" id="ARBA00023012"/>
    </source>
</evidence>
<dbReference type="PRINTS" id="PR00344">
    <property type="entry name" value="BCTRLSENSOR"/>
</dbReference>
<evidence type="ECO:0000256" key="7">
    <source>
        <dbReference type="ARBA" id="ARBA00022777"/>
    </source>
</evidence>
<dbReference type="InterPro" id="IPR004358">
    <property type="entry name" value="Sig_transdc_His_kin-like_C"/>
</dbReference>
<dbReference type="PANTHER" id="PTHR45436">
    <property type="entry name" value="SENSOR HISTIDINE KINASE YKOH"/>
    <property type="match status" value="1"/>
</dbReference>
<evidence type="ECO:0000259" key="14">
    <source>
        <dbReference type="PROSITE" id="PS50885"/>
    </source>
</evidence>
<dbReference type="GO" id="GO:0005886">
    <property type="term" value="C:plasma membrane"/>
    <property type="evidence" value="ECO:0007669"/>
    <property type="project" value="TreeGrafter"/>
</dbReference>
<dbReference type="PROSITE" id="PS50885">
    <property type="entry name" value="HAMP"/>
    <property type="match status" value="1"/>
</dbReference>
<sequence>MSGRRQSRGSFRTRMVLFSTVVAAVGLLGFALVALGFYQRELRRNLERDLRGALMRTAPVIMRFSGSDLTPRESRFAGKVLGRLEEFGAEYAVYRPGGGWNLGPDWPIEDTEILDRLIPLLAKGPARPGGNNRFEEGPGRLGRRDQDPSIERNRVPVFRGGELPRGWLFAGVAADHGAVVLAVPDAIHRPQMRRLFVVFGLASPVALGLVALCAWFFSSRAIAPIRKLTRVAASTTADDLSHRISGEGMEREFRELIEVFNGMLERLEKSFGQARRFGQDAAHELNTPLTILTAKVDDAVAEAEDGSEDQQRLGEVSDELGRLGEIVRKLHLLARIDGGGLRPDRIETDLSEVVRALIEEMIEAFPSIRFEWEAGQSIRALCDPSLVRQIVLNLLSNAVNYNHAGGTVDVRLDCGAGKVELRVRNTGPAIEESLRAEIFDRFTRGDSSRSGQNGSAGLGLGLSLSREFARAQGGDLVLESGEEDSVTFLLTLPQTSL</sequence>
<feature type="domain" description="Histidine kinase" evidence="13">
    <location>
        <begin position="280"/>
        <end position="496"/>
    </location>
</feature>
<comment type="catalytic activity">
    <reaction evidence="1">
        <text>ATP + protein L-histidine = ADP + protein N-phospho-L-histidine.</text>
        <dbReference type="EC" id="2.7.13.3"/>
    </reaction>
</comment>
<dbReference type="RefSeq" id="WP_185691561.1">
    <property type="nucleotide sequence ID" value="NZ_JACHVA010000038.1"/>
</dbReference>
<evidence type="ECO:0000256" key="3">
    <source>
        <dbReference type="ARBA" id="ARBA00012438"/>
    </source>
</evidence>
<dbReference type="PROSITE" id="PS50109">
    <property type="entry name" value="HIS_KIN"/>
    <property type="match status" value="1"/>
</dbReference>
<dbReference type="Gene3D" id="6.10.340.10">
    <property type="match status" value="1"/>
</dbReference>
<dbReference type="SUPFAM" id="SSF47384">
    <property type="entry name" value="Homodimeric domain of signal transducing histidine kinase"/>
    <property type="match status" value="1"/>
</dbReference>
<reference evidence="15 16" key="1">
    <citation type="submission" date="2020-07" db="EMBL/GenBank/DDBJ databases">
        <authorList>
            <person name="Feng X."/>
        </authorList>
    </citation>
    <scope>NUCLEOTIDE SEQUENCE [LARGE SCALE GENOMIC DNA]</scope>
    <source>
        <strain evidence="15 16">JCM14086</strain>
    </source>
</reference>
<dbReference type="InterPro" id="IPR003661">
    <property type="entry name" value="HisK_dim/P_dom"/>
</dbReference>
<dbReference type="InterPro" id="IPR036890">
    <property type="entry name" value="HATPase_C_sf"/>
</dbReference>
<keyword evidence="6 12" id="KW-0812">Transmembrane</keyword>
<evidence type="ECO:0000256" key="10">
    <source>
        <dbReference type="ARBA" id="ARBA00023136"/>
    </source>
</evidence>
<dbReference type="InterPro" id="IPR003594">
    <property type="entry name" value="HATPase_dom"/>
</dbReference>
<feature type="domain" description="HAMP" evidence="14">
    <location>
        <begin position="219"/>
        <end position="272"/>
    </location>
</feature>
<dbReference type="InterPro" id="IPR050428">
    <property type="entry name" value="TCS_sensor_his_kinase"/>
</dbReference>
<dbReference type="PANTHER" id="PTHR45436:SF5">
    <property type="entry name" value="SENSOR HISTIDINE KINASE TRCS"/>
    <property type="match status" value="1"/>
</dbReference>
<feature type="region of interest" description="Disordered" evidence="11">
    <location>
        <begin position="128"/>
        <end position="148"/>
    </location>
</feature>
<organism evidence="15 16">
    <name type="scientific">Puniceicoccus vermicola</name>
    <dbReference type="NCBI Taxonomy" id="388746"/>
    <lineage>
        <taxon>Bacteria</taxon>
        <taxon>Pseudomonadati</taxon>
        <taxon>Verrucomicrobiota</taxon>
        <taxon>Opitutia</taxon>
        <taxon>Puniceicoccales</taxon>
        <taxon>Puniceicoccaceae</taxon>
        <taxon>Puniceicoccus</taxon>
    </lineage>
</organism>
<name>A0A7X1AVU0_9BACT</name>
<evidence type="ECO:0000256" key="11">
    <source>
        <dbReference type="SAM" id="MobiDB-lite"/>
    </source>
</evidence>
<dbReference type="Pfam" id="PF00672">
    <property type="entry name" value="HAMP"/>
    <property type="match status" value="1"/>
</dbReference>
<evidence type="ECO:0000256" key="2">
    <source>
        <dbReference type="ARBA" id="ARBA00004370"/>
    </source>
</evidence>
<dbReference type="SMART" id="SM00387">
    <property type="entry name" value="HATPase_c"/>
    <property type="match status" value="1"/>
</dbReference>
<dbReference type="CDD" id="cd00082">
    <property type="entry name" value="HisKA"/>
    <property type="match status" value="1"/>
</dbReference>
<keyword evidence="5" id="KW-0808">Transferase</keyword>
<evidence type="ECO:0000256" key="12">
    <source>
        <dbReference type="SAM" id="Phobius"/>
    </source>
</evidence>